<evidence type="ECO:0000313" key="2">
    <source>
        <dbReference type="Proteomes" id="UP000190837"/>
    </source>
</evidence>
<dbReference type="AlphaFoldDB" id="A0A1C3H223"/>
<proteinExistence type="predicted"/>
<accession>A0A1C3H223</accession>
<dbReference type="Proteomes" id="UP000190837">
    <property type="component" value="Unassembled WGS sequence"/>
</dbReference>
<organism evidence="1 2">
    <name type="scientific">Cardiobacterium hominis</name>
    <dbReference type="NCBI Taxonomy" id="2718"/>
    <lineage>
        <taxon>Bacteria</taxon>
        <taxon>Pseudomonadati</taxon>
        <taxon>Pseudomonadota</taxon>
        <taxon>Gammaproteobacteria</taxon>
        <taxon>Cardiobacteriales</taxon>
        <taxon>Cardiobacteriaceae</taxon>
        <taxon>Cardiobacterium</taxon>
    </lineage>
</organism>
<sequence length="58" mass="6080">MLTPACANNQNIQHVILSVKSILHRIPPPLQGEARSGRVPMQNASAFCMGPGGGLGWG</sequence>
<protein>
    <submittedName>
        <fullName evidence="1">Uncharacterized protein</fullName>
    </submittedName>
</protein>
<evidence type="ECO:0000313" key="1">
    <source>
        <dbReference type="EMBL" id="SAM57375.1"/>
    </source>
</evidence>
<gene>
    <name evidence="1" type="ORF">CHUV0807_0276</name>
</gene>
<name>A0A1C3H223_9GAMM</name>
<reference evidence="2" key="1">
    <citation type="submission" date="2016-04" db="EMBL/GenBank/DDBJ databases">
        <authorList>
            <person name="Tagini F."/>
        </authorList>
    </citation>
    <scope>NUCLEOTIDE SEQUENCE [LARGE SCALE GENOMIC DNA]</scope>
    <source>
        <strain evidence="2">CHUV0807</strain>
    </source>
</reference>
<dbReference type="EMBL" id="FKLO01000016">
    <property type="protein sequence ID" value="SAM57375.1"/>
    <property type="molecule type" value="Genomic_DNA"/>
</dbReference>